<comment type="similarity">
    <text evidence="4 11">Belongs to the MoeA family.</text>
</comment>
<dbReference type="Pfam" id="PF00994">
    <property type="entry name" value="MoCF_biosynth"/>
    <property type="match status" value="1"/>
</dbReference>
<evidence type="ECO:0000256" key="10">
    <source>
        <dbReference type="ARBA" id="ARBA00047317"/>
    </source>
</evidence>
<protein>
    <recommendedName>
        <fullName evidence="11">Molybdopterin molybdenumtransferase</fullName>
        <ecNumber evidence="11">2.10.1.1</ecNumber>
    </recommendedName>
</protein>
<gene>
    <name evidence="13" type="ORF">SAMN02745225_01870</name>
</gene>
<comment type="function">
    <text evidence="2 11">Catalyzes the insertion of molybdate into adenylated molybdopterin with the concomitant release of AMP.</text>
</comment>
<dbReference type="UniPathway" id="UPA00344"/>
<evidence type="ECO:0000256" key="4">
    <source>
        <dbReference type="ARBA" id="ARBA00010763"/>
    </source>
</evidence>
<dbReference type="InterPro" id="IPR036135">
    <property type="entry name" value="MoeA_linker/N_sf"/>
</dbReference>
<evidence type="ECO:0000256" key="5">
    <source>
        <dbReference type="ARBA" id="ARBA00022505"/>
    </source>
</evidence>
<dbReference type="NCBIfam" id="TIGR00177">
    <property type="entry name" value="molyb_syn"/>
    <property type="match status" value="1"/>
</dbReference>
<dbReference type="Proteomes" id="UP000184295">
    <property type="component" value="Unassembled WGS sequence"/>
</dbReference>
<dbReference type="Gene3D" id="3.90.105.10">
    <property type="entry name" value="Molybdopterin biosynthesis moea protein, domain 2"/>
    <property type="match status" value="1"/>
</dbReference>
<dbReference type="EC" id="2.10.1.1" evidence="11"/>
<dbReference type="InterPro" id="IPR005111">
    <property type="entry name" value="MoeA_C_domain_IV"/>
</dbReference>
<keyword evidence="6 11" id="KW-0808">Transferase</keyword>
<dbReference type="InterPro" id="IPR038987">
    <property type="entry name" value="MoeA-like"/>
</dbReference>
<dbReference type="SUPFAM" id="SSF53218">
    <property type="entry name" value="Molybdenum cofactor biosynthesis proteins"/>
    <property type="match status" value="1"/>
</dbReference>
<evidence type="ECO:0000256" key="9">
    <source>
        <dbReference type="ARBA" id="ARBA00023150"/>
    </source>
</evidence>
<dbReference type="SUPFAM" id="SSF63882">
    <property type="entry name" value="MoeA N-terminal region -like"/>
    <property type="match status" value="1"/>
</dbReference>
<name>A0A1M4X283_9ACTN</name>
<keyword evidence="9 11" id="KW-0501">Molybdenum cofactor biosynthesis</keyword>
<dbReference type="PANTHER" id="PTHR10192">
    <property type="entry name" value="MOLYBDOPTERIN BIOSYNTHESIS PROTEIN"/>
    <property type="match status" value="1"/>
</dbReference>
<dbReference type="CDD" id="cd00887">
    <property type="entry name" value="MoeA"/>
    <property type="match status" value="1"/>
</dbReference>
<keyword evidence="7 11" id="KW-0479">Metal-binding</keyword>
<dbReference type="Gene3D" id="2.40.340.10">
    <property type="entry name" value="MoeA, C-terminal, domain IV"/>
    <property type="match status" value="1"/>
</dbReference>
<evidence type="ECO:0000313" key="14">
    <source>
        <dbReference type="Proteomes" id="UP000184295"/>
    </source>
</evidence>
<dbReference type="InterPro" id="IPR005110">
    <property type="entry name" value="MoeA_linker/N"/>
</dbReference>
<dbReference type="FunFam" id="2.170.190.11:FF:000001">
    <property type="entry name" value="Molybdopterin molybdenumtransferase"/>
    <property type="match status" value="1"/>
</dbReference>
<keyword evidence="8 11" id="KW-0460">Magnesium</keyword>
<dbReference type="GO" id="GO:0046872">
    <property type="term" value="F:metal ion binding"/>
    <property type="evidence" value="ECO:0007669"/>
    <property type="project" value="UniProtKB-UniRule"/>
</dbReference>
<evidence type="ECO:0000256" key="7">
    <source>
        <dbReference type="ARBA" id="ARBA00022723"/>
    </source>
</evidence>
<accession>A0A1M4X283</accession>
<dbReference type="InterPro" id="IPR036688">
    <property type="entry name" value="MoeA_C_domain_IV_sf"/>
</dbReference>
<evidence type="ECO:0000256" key="6">
    <source>
        <dbReference type="ARBA" id="ARBA00022679"/>
    </source>
</evidence>
<dbReference type="NCBIfam" id="NF045515">
    <property type="entry name" value="Glp_gephyrin"/>
    <property type="match status" value="1"/>
</dbReference>
<evidence type="ECO:0000313" key="13">
    <source>
        <dbReference type="EMBL" id="SHE87611.1"/>
    </source>
</evidence>
<evidence type="ECO:0000256" key="2">
    <source>
        <dbReference type="ARBA" id="ARBA00002901"/>
    </source>
</evidence>
<dbReference type="FunFam" id="3.40.980.10:FF:000004">
    <property type="entry name" value="Molybdopterin molybdenumtransferase"/>
    <property type="match status" value="1"/>
</dbReference>
<comment type="pathway">
    <text evidence="3 11">Cofactor biosynthesis; molybdopterin biosynthesis.</text>
</comment>
<dbReference type="Gene3D" id="3.40.980.10">
    <property type="entry name" value="MoaB/Mog-like domain"/>
    <property type="match status" value="1"/>
</dbReference>
<evidence type="ECO:0000256" key="1">
    <source>
        <dbReference type="ARBA" id="ARBA00001946"/>
    </source>
</evidence>
<sequence length="415" mass="44218">MTYKETLIPLETAQSYVLERITKANPIAINIRDALGLTLAQDVTSPENIPPFRNTASDGYALRSTDTLGASKDSPVSLEVVATIAAGDNIDPQLGSMQSARIMTGAPIPADADSVIMVEDTSPDPEVEGNVLVYKEVRPGDSVREAGSDVEEGQVVLLAGTKITPAAIGVLASLGYKKVPVFPRAKVAVISTGSELTESAEPLRRAMIRDSNRPALLSAITGSGFEAYDLGIVPDDKEALETAFKEAASNYDAIVTSGGVSVGDFDLTKQVLKDLSGGEMRWMQVAIKPAKPFAFGLIEGTPLFGLPGNPVSALVSFELFARPAILKMMGSPQPFRPLLKATLVDEIRRNRDGKVHFLRASYHSVDGELRVSIKAGQMSHMLSQMASSNCLLVVPEGEIFEAGERLPIIPLEQAG</sequence>
<organism evidence="13 14">
    <name type="scientific">Ferrithrix thermotolerans DSM 19514</name>
    <dbReference type="NCBI Taxonomy" id="1121881"/>
    <lineage>
        <taxon>Bacteria</taxon>
        <taxon>Bacillati</taxon>
        <taxon>Actinomycetota</taxon>
        <taxon>Acidimicrobiia</taxon>
        <taxon>Acidimicrobiales</taxon>
        <taxon>Acidimicrobiaceae</taxon>
        <taxon>Ferrithrix</taxon>
    </lineage>
</organism>
<dbReference type="GO" id="GO:0006777">
    <property type="term" value="P:Mo-molybdopterin cofactor biosynthetic process"/>
    <property type="evidence" value="ECO:0007669"/>
    <property type="project" value="UniProtKB-UniRule"/>
</dbReference>
<dbReference type="EMBL" id="FQUL01000032">
    <property type="protein sequence ID" value="SHE87611.1"/>
    <property type="molecule type" value="Genomic_DNA"/>
</dbReference>
<dbReference type="Pfam" id="PF03453">
    <property type="entry name" value="MoeA_N"/>
    <property type="match status" value="1"/>
</dbReference>
<dbReference type="PANTHER" id="PTHR10192:SF5">
    <property type="entry name" value="GEPHYRIN"/>
    <property type="match status" value="1"/>
</dbReference>
<evidence type="ECO:0000259" key="12">
    <source>
        <dbReference type="SMART" id="SM00852"/>
    </source>
</evidence>
<dbReference type="SMART" id="SM00852">
    <property type="entry name" value="MoCF_biosynth"/>
    <property type="match status" value="1"/>
</dbReference>
<comment type="cofactor">
    <cofactor evidence="1 11">
        <name>Mg(2+)</name>
        <dbReference type="ChEBI" id="CHEBI:18420"/>
    </cofactor>
</comment>
<dbReference type="SUPFAM" id="SSF63867">
    <property type="entry name" value="MoeA C-terminal domain-like"/>
    <property type="match status" value="1"/>
</dbReference>
<dbReference type="AlphaFoldDB" id="A0A1M4X283"/>
<reference evidence="14" key="1">
    <citation type="submission" date="2016-11" db="EMBL/GenBank/DDBJ databases">
        <authorList>
            <person name="Varghese N."/>
            <person name="Submissions S."/>
        </authorList>
    </citation>
    <scope>NUCLEOTIDE SEQUENCE [LARGE SCALE GENOMIC DNA]</scope>
    <source>
        <strain evidence="14">DSM 19514</strain>
    </source>
</reference>
<feature type="domain" description="MoaB/Mog" evidence="12">
    <location>
        <begin position="188"/>
        <end position="327"/>
    </location>
</feature>
<comment type="catalytic activity">
    <reaction evidence="10">
        <text>adenylyl-molybdopterin + molybdate = Mo-molybdopterin + AMP + H(+)</text>
        <dbReference type="Rhea" id="RHEA:35047"/>
        <dbReference type="ChEBI" id="CHEBI:15378"/>
        <dbReference type="ChEBI" id="CHEBI:36264"/>
        <dbReference type="ChEBI" id="CHEBI:62727"/>
        <dbReference type="ChEBI" id="CHEBI:71302"/>
        <dbReference type="ChEBI" id="CHEBI:456215"/>
        <dbReference type="EC" id="2.10.1.1"/>
    </reaction>
</comment>
<dbReference type="Pfam" id="PF03454">
    <property type="entry name" value="MoeA_C"/>
    <property type="match status" value="1"/>
</dbReference>
<keyword evidence="5 11" id="KW-0500">Molybdenum</keyword>
<dbReference type="GO" id="GO:0005829">
    <property type="term" value="C:cytosol"/>
    <property type="evidence" value="ECO:0007669"/>
    <property type="project" value="TreeGrafter"/>
</dbReference>
<evidence type="ECO:0000256" key="3">
    <source>
        <dbReference type="ARBA" id="ARBA00005046"/>
    </source>
</evidence>
<dbReference type="Gene3D" id="2.170.190.11">
    <property type="entry name" value="Molybdopterin biosynthesis moea protein, domain 3"/>
    <property type="match status" value="1"/>
</dbReference>
<dbReference type="GO" id="GO:0061599">
    <property type="term" value="F:molybdopterin molybdotransferase activity"/>
    <property type="evidence" value="ECO:0007669"/>
    <property type="project" value="UniProtKB-UniRule"/>
</dbReference>
<keyword evidence="14" id="KW-1185">Reference proteome</keyword>
<dbReference type="InterPro" id="IPR001453">
    <property type="entry name" value="MoaB/Mog_dom"/>
</dbReference>
<dbReference type="OrthoDB" id="3196725at2"/>
<proteinExistence type="inferred from homology"/>
<evidence type="ECO:0000256" key="11">
    <source>
        <dbReference type="RuleBase" id="RU365090"/>
    </source>
</evidence>
<dbReference type="RefSeq" id="WP_072791696.1">
    <property type="nucleotide sequence ID" value="NZ_FQUL01000032.1"/>
</dbReference>
<dbReference type="STRING" id="1121881.SAMN02745225_01870"/>
<evidence type="ECO:0000256" key="8">
    <source>
        <dbReference type="ARBA" id="ARBA00022842"/>
    </source>
</evidence>
<dbReference type="InterPro" id="IPR036425">
    <property type="entry name" value="MoaB/Mog-like_dom_sf"/>
</dbReference>